<keyword evidence="13" id="KW-1185">Reference proteome</keyword>
<evidence type="ECO:0000256" key="8">
    <source>
        <dbReference type="ARBA" id="ARBA00023163"/>
    </source>
</evidence>
<sequence length="121" mass="13111">MHMLSVMYGVKAEDVAYLEDWICPRCRCICNCSTCMKKCGVKPTGVLVQMAKAGGFSSVSDLLHVKGAHSVSHYNSAKQIGRKQPAPEEGTMTTSPKKLGKENIFDGKDIFNCHSSSPAPC</sequence>
<protein>
    <submittedName>
        <fullName evidence="12">Zinc-finger domain of monoamine-oxidase A repressor R1</fullName>
    </submittedName>
</protein>
<evidence type="ECO:0000256" key="9">
    <source>
        <dbReference type="ARBA" id="ARBA00023242"/>
    </source>
</evidence>
<evidence type="ECO:0000259" key="11">
    <source>
        <dbReference type="Pfam" id="PF10497"/>
    </source>
</evidence>
<feature type="domain" description="Zinc-finger" evidence="11">
    <location>
        <begin position="4"/>
        <end position="63"/>
    </location>
</feature>
<keyword evidence="3" id="KW-0963">Cytoplasm</keyword>
<organism evidence="12 13">
    <name type="scientific">Cynara cardunculus var. scolymus</name>
    <name type="common">Globe artichoke</name>
    <name type="synonym">Cynara scolymus</name>
    <dbReference type="NCBI Taxonomy" id="59895"/>
    <lineage>
        <taxon>Eukaryota</taxon>
        <taxon>Viridiplantae</taxon>
        <taxon>Streptophyta</taxon>
        <taxon>Embryophyta</taxon>
        <taxon>Tracheophyta</taxon>
        <taxon>Spermatophyta</taxon>
        <taxon>Magnoliopsida</taxon>
        <taxon>eudicotyledons</taxon>
        <taxon>Gunneridae</taxon>
        <taxon>Pentapetalae</taxon>
        <taxon>asterids</taxon>
        <taxon>campanulids</taxon>
        <taxon>Asterales</taxon>
        <taxon>Asteraceae</taxon>
        <taxon>Carduoideae</taxon>
        <taxon>Cardueae</taxon>
        <taxon>Carduinae</taxon>
        <taxon>Cynara</taxon>
    </lineage>
</organism>
<evidence type="ECO:0000256" key="1">
    <source>
        <dbReference type="ARBA" id="ARBA00004123"/>
    </source>
</evidence>
<proteinExistence type="predicted"/>
<evidence type="ECO:0000313" key="12">
    <source>
        <dbReference type="EMBL" id="KVI02811.1"/>
    </source>
</evidence>
<comment type="subcellular location">
    <subcellularLocation>
        <location evidence="2">Cytoplasm</location>
    </subcellularLocation>
    <subcellularLocation>
        <location evidence="1">Nucleus</location>
    </subcellularLocation>
</comment>
<keyword evidence="12" id="KW-0479">Metal-binding</keyword>
<evidence type="ECO:0000256" key="5">
    <source>
        <dbReference type="ARBA" id="ARBA00022553"/>
    </source>
</evidence>
<dbReference type="Gramene" id="KVI02811">
    <property type="protein sequence ID" value="KVI02811"/>
    <property type="gene ID" value="Ccrd_018899"/>
</dbReference>
<dbReference type="InterPro" id="IPR018866">
    <property type="entry name" value="Znf-4CXXC_R1"/>
</dbReference>
<dbReference type="PANTHER" id="PTHR31169:SF8">
    <property type="entry name" value="ZINC-FINGER DOMAIN OF MONOAMINE-OXIDASE A REPRESSOR R1 PROTEIN"/>
    <property type="match status" value="1"/>
</dbReference>
<dbReference type="STRING" id="59895.A0A103Y5D7"/>
<keyword evidence="9" id="KW-0539">Nucleus</keyword>
<keyword evidence="5" id="KW-0597">Phosphoprotein</keyword>
<dbReference type="GO" id="GO:0005737">
    <property type="term" value="C:cytoplasm"/>
    <property type="evidence" value="ECO:0007669"/>
    <property type="project" value="UniProtKB-SubCell"/>
</dbReference>
<reference evidence="12 13" key="1">
    <citation type="journal article" date="2016" name="Sci. Rep.">
        <title>The genome sequence of the outbreeding globe artichoke constructed de novo incorporating a phase-aware low-pass sequencing strategy of F1 progeny.</title>
        <authorList>
            <person name="Scaglione D."/>
            <person name="Reyes-Chin-Wo S."/>
            <person name="Acquadro A."/>
            <person name="Froenicke L."/>
            <person name="Portis E."/>
            <person name="Beitel C."/>
            <person name="Tirone M."/>
            <person name="Mauro R."/>
            <person name="Lo Monaco A."/>
            <person name="Mauromicale G."/>
            <person name="Faccioli P."/>
            <person name="Cattivelli L."/>
            <person name="Rieseberg L."/>
            <person name="Michelmore R."/>
            <person name="Lanteri S."/>
        </authorList>
    </citation>
    <scope>NUCLEOTIDE SEQUENCE [LARGE SCALE GENOMIC DNA]</scope>
    <source>
        <strain evidence="12">2C</strain>
    </source>
</reference>
<dbReference type="GO" id="GO:0008270">
    <property type="term" value="F:zinc ion binding"/>
    <property type="evidence" value="ECO:0007669"/>
    <property type="project" value="UniProtKB-KW"/>
</dbReference>
<evidence type="ECO:0000313" key="13">
    <source>
        <dbReference type="Proteomes" id="UP000243975"/>
    </source>
</evidence>
<dbReference type="InterPro" id="IPR040221">
    <property type="entry name" value="CDCA7/CDA7L"/>
</dbReference>
<evidence type="ECO:0000256" key="6">
    <source>
        <dbReference type="ARBA" id="ARBA00022843"/>
    </source>
</evidence>
<evidence type="ECO:0000256" key="4">
    <source>
        <dbReference type="ARBA" id="ARBA00022499"/>
    </source>
</evidence>
<name>A0A103Y5D7_CYNCS</name>
<evidence type="ECO:0000256" key="10">
    <source>
        <dbReference type="SAM" id="MobiDB-lite"/>
    </source>
</evidence>
<keyword evidence="8" id="KW-0804">Transcription</keyword>
<evidence type="ECO:0000256" key="2">
    <source>
        <dbReference type="ARBA" id="ARBA00004496"/>
    </source>
</evidence>
<dbReference type="EMBL" id="LEKV01002626">
    <property type="protein sequence ID" value="KVI02811.1"/>
    <property type="molecule type" value="Genomic_DNA"/>
</dbReference>
<evidence type="ECO:0000256" key="7">
    <source>
        <dbReference type="ARBA" id="ARBA00023015"/>
    </source>
</evidence>
<dbReference type="GO" id="GO:0006355">
    <property type="term" value="P:regulation of DNA-templated transcription"/>
    <property type="evidence" value="ECO:0007669"/>
    <property type="project" value="InterPro"/>
</dbReference>
<accession>A0A103Y5D7</accession>
<keyword evidence="6" id="KW-0832">Ubl conjugation</keyword>
<keyword evidence="12" id="KW-0863">Zinc-finger</keyword>
<keyword evidence="7" id="KW-0805">Transcription regulation</keyword>
<dbReference type="PANTHER" id="PTHR31169">
    <property type="entry name" value="OS05G0300700 PROTEIN"/>
    <property type="match status" value="1"/>
</dbReference>
<dbReference type="AlphaFoldDB" id="A0A103Y5D7"/>
<keyword evidence="12" id="KW-0862">Zinc</keyword>
<feature type="region of interest" description="Disordered" evidence="10">
    <location>
        <begin position="74"/>
        <end position="102"/>
    </location>
</feature>
<evidence type="ECO:0000256" key="3">
    <source>
        <dbReference type="ARBA" id="ARBA00022490"/>
    </source>
</evidence>
<dbReference type="Proteomes" id="UP000243975">
    <property type="component" value="Unassembled WGS sequence"/>
</dbReference>
<dbReference type="GO" id="GO:0005634">
    <property type="term" value="C:nucleus"/>
    <property type="evidence" value="ECO:0007669"/>
    <property type="project" value="UniProtKB-SubCell"/>
</dbReference>
<dbReference type="Pfam" id="PF10497">
    <property type="entry name" value="zf-4CXXC_R1"/>
    <property type="match status" value="1"/>
</dbReference>
<keyword evidence="4" id="KW-1017">Isopeptide bond</keyword>
<comment type="caution">
    <text evidence="12">The sequence shown here is derived from an EMBL/GenBank/DDBJ whole genome shotgun (WGS) entry which is preliminary data.</text>
</comment>
<gene>
    <name evidence="12" type="ORF">Ccrd_018899</name>
</gene>